<dbReference type="AlphaFoldDB" id="A0A7U4LH86"/>
<evidence type="ECO:0000259" key="3">
    <source>
        <dbReference type="PROSITE" id="PS51186"/>
    </source>
</evidence>
<organism evidence="4 5">
    <name type="scientific">Sphingomonas hengshuiensis</name>
    <dbReference type="NCBI Taxonomy" id="1609977"/>
    <lineage>
        <taxon>Bacteria</taxon>
        <taxon>Pseudomonadati</taxon>
        <taxon>Pseudomonadota</taxon>
        <taxon>Alphaproteobacteria</taxon>
        <taxon>Sphingomonadales</taxon>
        <taxon>Sphingomonadaceae</taxon>
        <taxon>Sphingomonas</taxon>
    </lineage>
</organism>
<dbReference type="InterPro" id="IPR000182">
    <property type="entry name" value="GNAT_dom"/>
</dbReference>
<protein>
    <submittedName>
        <fullName evidence="4">Acetyltransferase</fullName>
    </submittedName>
</protein>
<proteinExistence type="predicted"/>
<reference evidence="4 5" key="1">
    <citation type="journal article" date="2015" name="Int. J. Syst. Evol. Microbiol.">
        <title>Sphingomonas hengshuiensis sp. nov., isolated from lake wetland.</title>
        <authorList>
            <person name="Wei S."/>
            <person name="Wang T."/>
            <person name="Liu H."/>
            <person name="Zhang C."/>
            <person name="Guo J."/>
            <person name="Wang Q."/>
            <person name="Liang K."/>
            <person name="Zhang Z."/>
        </authorList>
    </citation>
    <scope>NUCLEOTIDE SEQUENCE [LARGE SCALE GENOMIC DNA]</scope>
    <source>
        <strain evidence="4 5">WHSC-8</strain>
    </source>
</reference>
<dbReference type="Gene3D" id="3.40.630.30">
    <property type="match status" value="1"/>
</dbReference>
<keyword evidence="5" id="KW-1185">Reference proteome</keyword>
<keyword evidence="2" id="KW-0012">Acyltransferase</keyword>
<dbReference type="RefSeq" id="WP_044335147.1">
    <property type="nucleotide sequence ID" value="NZ_CP010836.1"/>
</dbReference>
<evidence type="ECO:0000256" key="2">
    <source>
        <dbReference type="ARBA" id="ARBA00023315"/>
    </source>
</evidence>
<dbReference type="CDD" id="cd04301">
    <property type="entry name" value="NAT_SF"/>
    <property type="match status" value="1"/>
</dbReference>
<reference evidence="4 5" key="2">
    <citation type="submission" date="2015-02" db="EMBL/GenBank/DDBJ databases">
        <title>The complete genome of Sphingomonas hengshuiensis sp. WHSC-8 isolated from soil of Hengshui Lake.</title>
        <authorList>
            <person name="Wei S."/>
            <person name="Guo J."/>
            <person name="Su C."/>
            <person name="Wu R."/>
            <person name="Zhang Z."/>
            <person name="Liang K."/>
            <person name="Li H."/>
            <person name="Wang T."/>
            <person name="Liu H."/>
            <person name="Zhang C."/>
            <person name="Li Z."/>
            <person name="Wang Q."/>
            <person name="Meng J."/>
        </authorList>
    </citation>
    <scope>NUCLEOTIDE SEQUENCE [LARGE SCALE GENOMIC DNA]</scope>
    <source>
        <strain evidence="4 5">WHSC-8</strain>
    </source>
</reference>
<dbReference type="PANTHER" id="PTHR43877">
    <property type="entry name" value="AMINOALKYLPHOSPHONATE N-ACETYLTRANSFERASE-RELATED-RELATED"/>
    <property type="match status" value="1"/>
</dbReference>
<dbReference type="Proteomes" id="UP000032300">
    <property type="component" value="Chromosome"/>
</dbReference>
<dbReference type="PROSITE" id="PS51186">
    <property type="entry name" value="GNAT"/>
    <property type="match status" value="1"/>
</dbReference>
<dbReference type="Pfam" id="PF00583">
    <property type="entry name" value="Acetyltransf_1"/>
    <property type="match status" value="1"/>
</dbReference>
<evidence type="ECO:0000313" key="4">
    <source>
        <dbReference type="EMBL" id="AJP73919.1"/>
    </source>
</evidence>
<evidence type="ECO:0000256" key="1">
    <source>
        <dbReference type="ARBA" id="ARBA00022679"/>
    </source>
</evidence>
<dbReference type="InterPro" id="IPR050832">
    <property type="entry name" value="Bact_Acetyltransf"/>
</dbReference>
<dbReference type="InterPro" id="IPR016181">
    <property type="entry name" value="Acyl_CoA_acyltransferase"/>
</dbReference>
<feature type="domain" description="N-acetyltransferase" evidence="3">
    <location>
        <begin position="1"/>
        <end position="168"/>
    </location>
</feature>
<sequence>MILRPATPADGPALAAMARASFTETFGTLYKPADLATFLDNAFGPHGLPAQLCNPAFTVRIAEVDGAIIGFAKLGPVDFPGDWDAGTIELHQLYVLAPWQGAGVAPQLMDWALATARTQGYARMVLSVFVDNIRAQRFYTRYGFAEIGRYEFRVGDHVDDDRLWACDL</sequence>
<dbReference type="KEGG" id="sphi:TS85_22135"/>
<gene>
    <name evidence="4" type="ORF">TS85_22135</name>
</gene>
<dbReference type="OrthoDB" id="143110at2"/>
<dbReference type="GO" id="GO:0016747">
    <property type="term" value="F:acyltransferase activity, transferring groups other than amino-acyl groups"/>
    <property type="evidence" value="ECO:0007669"/>
    <property type="project" value="InterPro"/>
</dbReference>
<keyword evidence="1 4" id="KW-0808">Transferase</keyword>
<dbReference type="SUPFAM" id="SSF55729">
    <property type="entry name" value="Acyl-CoA N-acyltransferases (Nat)"/>
    <property type="match status" value="1"/>
</dbReference>
<dbReference type="EMBL" id="CP010836">
    <property type="protein sequence ID" value="AJP73919.1"/>
    <property type="molecule type" value="Genomic_DNA"/>
</dbReference>
<evidence type="ECO:0000313" key="5">
    <source>
        <dbReference type="Proteomes" id="UP000032300"/>
    </source>
</evidence>
<name>A0A7U4LH86_9SPHN</name>
<accession>A0A7U4LH86</accession>